<protein>
    <recommendedName>
        <fullName evidence="3">Sucrose phosphatase-like domain-containing protein</fullName>
    </recommendedName>
</protein>
<gene>
    <name evidence="4" type="ORF">HPHI1048_LOCUS1281</name>
    <name evidence="5" type="ORF">HPHI1048_LOCUS1282</name>
</gene>
<dbReference type="EMBL" id="HBEO01001783">
    <property type="protein sequence ID" value="CAD8467285.1"/>
    <property type="molecule type" value="Transcribed_RNA"/>
</dbReference>
<dbReference type="InterPro" id="IPR006380">
    <property type="entry name" value="SPP-like_dom"/>
</dbReference>
<reference evidence="4" key="1">
    <citation type="submission" date="2021-01" db="EMBL/GenBank/DDBJ databases">
        <authorList>
            <person name="Corre E."/>
            <person name="Pelletier E."/>
            <person name="Niang G."/>
            <person name="Scheremetjew M."/>
            <person name="Finn R."/>
            <person name="Kale V."/>
            <person name="Holt S."/>
            <person name="Cochrane G."/>
            <person name="Meng A."/>
            <person name="Brown T."/>
            <person name="Cohen L."/>
        </authorList>
    </citation>
    <scope>NUCLEOTIDE SEQUENCE</scope>
    <source>
        <strain evidence="4">CCMP325</strain>
    </source>
</reference>
<feature type="domain" description="Sucrose phosphatase-like" evidence="3">
    <location>
        <begin position="45"/>
        <end position="96"/>
    </location>
</feature>
<evidence type="ECO:0000259" key="3">
    <source>
        <dbReference type="Pfam" id="PF05116"/>
    </source>
</evidence>
<accession>A0A6T7MUD3</accession>
<dbReference type="EMBL" id="HBEO01001784">
    <property type="protein sequence ID" value="CAD8467287.1"/>
    <property type="molecule type" value="Transcribed_RNA"/>
</dbReference>
<evidence type="ECO:0000313" key="5">
    <source>
        <dbReference type="EMBL" id="CAD8467287.1"/>
    </source>
</evidence>
<name>A0A6T7MUD3_9CRYP</name>
<dbReference type="GO" id="GO:0016787">
    <property type="term" value="F:hydrolase activity"/>
    <property type="evidence" value="ECO:0007669"/>
    <property type="project" value="UniProtKB-KW"/>
</dbReference>
<dbReference type="PANTHER" id="PTHR46521">
    <property type="entry name" value="SUCROSE-PHOSPHATASE 2-RELATED"/>
    <property type="match status" value="1"/>
</dbReference>
<feature type="domain" description="Sucrose phosphatase-like" evidence="3">
    <location>
        <begin position="120"/>
        <end position="328"/>
    </location>
</feature>
<dbReference type="PANTHER" id="PTHR46521:SF4">
    <property type="entry name" value="SUCROSE-PHOSPHATASE 2-RELATED"/>
    <property type="match status" value="1"/>
</dbReference>
<dbReference type="SUPFAM" id="SSF56784">
    <property type="entry name" value="HAD-like"/>
    <property type="match status" value="1"/>
</dbReference>
<feature type="signal peptide" evidence="2">
    <location>
        <begin position="1"/>
        <end position="28"/>
    </location>
</feature>
<dbReference type="Pfam" id="PF05116">
    <property type="entry name" value="S6PP"/>
    <property type="match status" value="2"/>
</dbReference>
<evidence type="ECO:0000256" key="1">
    <source>
        <dbReference type="ARBA" id="ARBA00022801"/>
    </source>
</evidence>
<organism evidence="4">
    <name type="scientific">Hanusia phi</name>
    <dbReference type="NCBI Taxonomy" id="3032"/>
    <lineage>
        <taxon>Eukaryota</taxon>
        <taxon>Cryptophyceae</taxon>
        <taxon>Pyrenomonadales</taxon>
        <taxon>Geminigeraceae</taxon>
        <taxon>Hanusia</taxon>
    </lineage>
</organism>
<dbReference type="InterPro" id="IPR036412">
    <property type="entry name" value="HAD-like_sf"/>
</dbReference>
<dbReference type="AlphaFoldDB" id="A0A6T7MUD3"/>
<keyword evidence="1" id="KW-0378">Hydrolase</keyword>
<sequence length="347" mass="38241">MPFCLKSTKPMISFYCLLILCVIGLSTGALAPMTPSLRKDHHHSVLLMSDLDGTLIGDESNLQNFNSVWESRERSVGSVLCYNTARSIRDCNPLFQTKATREMNENIGRGTNSLHGGGAPNLIVPDVLITAEGTEIRYCVDYDNAEFQVDEDWERQIREQWWESGLAEKVEEICDPYDEGLIPSLNDIENSPPRGEARYAITVSTEEKAQMVVQELQDKLAENCTIYSMAAWGSDPPPRLICVLPALANKANAAMFLRKKLGYESHRCIAAGDTLNDAPLLQTEIPFICVANADQDLLKVAHKLEKPDLHFRASLPMAGGVLEGLSHFTNKLRGSALAAATEVAVSC</sequence>
<dbReference type="Gene3D" id="3.40.50.1000">
    <property type="entry name" value="HAD superfamily/HAD-like"/>
    <property type="match status" value="1"/>
</dbReference>
<keyword evidence="2" id="KW-0732">Signal</keyword>
<feature type="chain" id="PRO_5036393662" description="Sucrose phosphatase-like domain-containing protein" evidence="2">
    <location>
        <begin position="29"/>
        <end position="347"/>
    </location>
</feature>
<dbReference type="InterPro" id="IPR023214">
    <property type="entry name" value="HAD_sf"/>
</dbReference>
<evidence type="ECO:0000256" key="2">
    <source>
        <dbReference type="SAM" id="SignalP"/>
    </source>
</evidence>
<dbReference type="InterPro" id="IPR051518">
    <property type="entry name" value="Sucrose_Phosphatase"/>
</dbReference>
<evidence type="ECO:0000313" key="4">
    <source>
        <dbReference type="EMBL" id="CAD8467285.1"/>
    </source>
</evidence>
<dbReference type="Gene3D" id="3.90.1070.10">
    <property type="match status" value="1"/>
</dbReference>
<proteinExistence type="predicted"/>